<dbReference type="InterPro" id="IPR049142">
    <property type="entry name" value="MS_channel_1st"/>
</dbReference>
<keyword evidence="7" id="KW-0813">Transport</keyword>
<accession>A0A6P1BQ05</accession>
<comment type="caution">
    <text evidence="7">Lacks conserved residue(s) required for the propagation of feature annotation.</text>
</comment>
<comment type="caution">
    <text evidence="10">The sequence shown here is derived from an EMBL/GenBank/DDBJ whole genome shotgun (WGS) entry which is preliminary data.</text>
</comment>
<name>A0A6P1BQ05_9BRAD</name>
<dbReference type="Pfam" id="PF21088">
    <property type="entry name" value="MS_channel_1st"/>
    <property type="match status" value="1"/>
</dbReference>
<feature type="transmembrane region" description="Helical" evidence="7">
    <location>
        <begin position="85"/>
        <end position="116"/>
    </location>
</feature>
<keyword evidence="11" id="KW-1185">Reference proteome</keyword>
<organism evidence="10 11">
    <name type="scientific">Bradyrhizobium uaiense</name>
    <dbReference type="NCBI Taxonomy" id="2594946"/>
    <lineage>
        <taxon>Bacteria</taxon>
        <taxon>Pseudomonadati</taxon>
        <taxon>Pseudomonadota</taxon>
        <taxon>Alphaproteobacteria</taxon>
        <taxon>Hyphomicrobiales</taxon>
        <taxon>Nitrobacteraceae</taxon>
        <taxon>Bradyrhizobium</taxon>
    </lineage>
</organism>
<evidence type="ECO:0000259" key="9">
    <source>
        <dbReference type="Pfam" id="PF21088"/>
    </source>
</evidence>
<dbReference type="EMBL" id="VKHP01000144">
    <property type="protein sequence ID" value="NEU99740.1"/>
    <property type="molecule type" value="Genomic_DNA"/>
</dbReference>
<evidence type="ECO:0000256" key="3">
    <source>
        <dbReference type="ARBA" id="ARBA00022475"/>
    </source>
</evidence>
<dbReference type="Pfam" id="PF00924">
    <property type="entry name" value="MS_channel_2nd"/>
    <property type="match status" value="1"/>
</dbReference>
<gene>
    <name evidence="10" type="ORF">FNJ47_28935</name>
</gene>
<evidence type="ECO:0000256" key="7">
    <source>
        <dbReference type="RuleBase" id="RU369025"/>
    </source>
</evidence>
<comment type="similarity">
    <text evidence="2 7">Belongs to the MscS (TC 1.A.23) family.</text>
</comment>
<dbReference type="PANTHER" id="PTHR30221:SF8">
    <property type="entry name" value="SMALL-CONDUCTANCE MECHANOSENSITIVE CHANNEL"/>
    <property type="match status" value="1"/>
</dbReference>
<dbReference type="Gene3D" id="2.30.30.60">
    <property type="match status" value="1"/>
</dbReference>
<evidence type="ECO:0000259" key="8">
    <source>
        <dbReference type="Pfam" id="PF00924"/>
    </source>
</evidence>
<evidence type="ECO:0000313" key="11">
    <source>
        <dbReference type="Proteomes" id="UP000468531"/>
    </source>
</evidence>
<keyword evidence="5 7" id="KW-1133">Transmembrane helix</keyword>
<dbReference type="GO" id="GO:0005886">
    <property type="term" value="C:plasma membrane"/>
    <property type="evidence" value="ECO:0007669"/>
    <property type="project" value="UniProtKB-SubCell"/>
</dbReference>
<dbReference type="Gene3D" id="1.10.287.1260">
    <property type="match status" value="1"/>
</dbReference>
<sequence>MTLNFETLKATLVLYGLNAVVAILLLVLGWYASGIAERFVSRVLAATHRIDALVTVFLSSLARYAVLVVVGIAVLQLFGIQTASLVAVLGATSLAIGLALQGTLSNLAAGVMLLLFRPFRIGDDVEVAGKAGKVQALSLFMTELIAADNTQILLPNGSVWGSAIINHSTYPGTGEVKVSFPVRAGRPIERIGEQILKHLREDSRIEPRPVPEVHVSKVVDISDAVHPIVELTVSAKANPAEADAVKQRLMDLVSTMLADANATRPEPSRAAG</sequence>
<dbReference type="GO" id="GO:0008381">
    <property type="term" value="F:mechanosensitive monoatomic ion channel activity"/>
    <property type="evidence" value="ECO:0007669"/>
    <property type="project" value="InterPro"/>
</dbReference>
<keyword evidence="7" id="KW-0997">Cell inner membrane</keyword>
<dbReference type="SUPFAM" id="SSF82861">
    <property type="entry name" value="Mechanosensitive channel protein MscS (YggB), transmembrane region"/>
    <property type="match status" value="1"/>
</dbReference>
<dbReference type="Proteomes" id="UP000468531">
    <property type="component" value="Unassembled WGS sequence"/>
</dbReference>
<dbReference type="AlphaFoldDB" id="A0A6P1BQ05"/>
<keyword evidence="7" id="KW-0407">Ion channel</keyword>
<keyword evidence="4 7" id="KW-0812">Transmembrane</keyword>
<keyword evidence="6 7" id="KW-0472">Membrane</keyword>
<dbReference type="SUPFAM" id="SSF50182">
    <property type="entry name" value="Sm-like ribonucleoproteins"/>
    <property type="match status" value="1"/>
</dbReference>
<dbReference type="InterPro" id="IPR023408">
    <property type="entry name" value="MscS_beta-dom_sf"/>
</dbReference>
<dbReference type="InterPro" id="IPR011014">
    <property type="entry name" value="MscS_channel_TM-2"/>
</dbReference>
<evidence type="ECO:0000256" key="2">
    <source>
        <dbReference type="ARBA" id="ARBA00008017"/>
    </source>
</evidence>
<feature type="transmembrane region" description="Helical" evidence="7">
    <location>
        <begin position="12"/>
        <end position="32"/>
    </location>
</feature>
<protein>
    <recommendedName>
        <fullName evidence="7">Small-conductance mechanosensitive channel</fullName>
    </recommendedName>
</protein>
<reference evidence="10 11" key="1">
    <citation type="journal article" date="2020" name="Arch. Microbiol.">
        <title>Bradyrhizobium uaiense sp. nov., a new highly efficient cowpea symbiont.</title>
        <authorList>
            <person name="Cabral Michel D."/>
            <person name="Azarias Guimaraes A."/>
            <person name="Martins da Costa E."/>
            <person name="Soares de Carvalho T."/>
            <person name="Balsanelli E."/>
            <person name="Willems A."/>
            <person name="Maltempi de Souza E."/>
            <person name="de Souza Moreira F.M."/>
        </authorList>
    </citation>
    <scope>NUCLEOTIDE SEQUENCE [LARGE SCALE GENOMIC DNA]</scope>
    <source>
        <strain evidence="10 11">UFLA 03-164</strain>
    </source>
</reference>
<feature type="domain" description="Mechanosensitive ion channel transmembrane helices 2/3" evidence="9">
    <location>
        <begin position="61"/>
        <end position="101"/>
    </location>
</feature>
<evidence type="ECO:0000313" key="10">
    <source>
        <dbReference type="EMBL" id="NEU99740.1"/>
    </source>
</evidence>
<dbReference type="InterPro" id="IPR006685">
    <property type="entry name" value="MscS_channel_2nd"/>
</dbReference>
<evidence type="ECO:0000256" key="5">
    <source>
        <dbReference type="ARBA" id="ARBA00022989"/>
    </source>
</evidence>
<dbReference type="PANTHER" id="PTHR30221">
    <property type="entry name" value="SMALL-CONDUCTANCE MECHANOSENSITIVE CHANNEL"/>
    <property type="match status" value="1"/>
</dbReference>
<evidence type="ECO:0000256" key="4">
    <source>
        <dbReference type="ARBA" id="ARBA00022692"/>
    </source>
</evidence>
<feature type="transmembrane region" description="Helical" evidence="7">
    <location>
        <begin position="53"/>
        <end position="79"/>
    </location>
</feature>
<evidence type="ECO:0000256" key="1">
    <source>
        <dbReference type="ARBA" id="ARBA00004651"/>
    </source>
</evidence>
<dbReference type="InterPro" id="IPR008910">
    <property type="entry name" value="MSC_TM_helix"/>
</dbReference>
<comment type="subcellular location">
    <subcellularLocation>
        <location evidence="7">Cell inner membrane</location>
        <topology evidence="7">Multi-pass membrane protein</topology>
    </subcellularLocation>
    <subcellularLocation>
        <location evidence="1">Cell membrane</location>
        <topology evidence="1">Multi-pass membrane protein</topology>
    </subcellularLocation>
</comment>
<dbReference type="InterPro" id="IPR010920">
    <property type="entry name" value="LSM_dom_sf"/>
</dbReference>
<dbReference type="InterPro" id="IPR045275">
    <property type="entry name" value="MscS_archaea/bacteria_type"/>
</dbReference>
<dbReference type="RefSeq" id="WP_163159237.1">
    <property type="nucleotide sequence ID" value="NZ_VKHP01000144.1"/>
</dbReference>
<comment type="subunit">
    <text evidence="7">Homoheptamer.</text>
</comment>
<keyword evidence="3" id="KW-1003">Cell membrane</keyword>
<feature type="domain" description="Mechanosensitive ion channel MscS" evidence="8">
    <location>
        <begin position="103"/>
        <end position="168"/>
    </location>
</feature>
<keyword evidence="7" id="KW-0406">Ion transport</keyword>
<dbReference type="Pfam" id="PF05552">
    <property type="entry name" value="MS_channel_1st_1"/>
    <property type="match status" value="1"/>
</dbReference>
<evidence type="ECO:0000256" key="6">
    <source>
        <dbReference type="ARBA" id="ARBA00023136"/>
    </source>
</evidence>
<proteinExistence type="inferred from homology"/>
<comment type="function">
    <text evidence="7">Mechanosensitive channel that participates in the regulation of osmotic pressure changes within the cell, opening in response to stretch forces in the membrane lipid bilayer, without the need for other proteins. Contributes to normal resistance to hypoosmotic shock. Forms an ion channel of 1.0 nanosiemens conductance with a slight preference for anions.</text>
</comment>